<dbReference type="Pfam" id="PF03140">
    <property type="entry name" value="DUF247"/>
    <property type="match status" value="1"/>
</dbReference>
<gene>
    <name evidence="3" type="ORF">COCNU_03G011290</name>
</gene>
<dbReference type="AlphaFoldDB" id="A0A8K0I388"/>
<reference evidence="3" key="1">
    <citation type="journal article" date="2017" name="Gigascience">
        <title>The genome draft of coconut (Cocos nucifera).</title>
        <authorList>
            <person name="Xiao Y."/>
            <person name="Xu P."/>
            <person name="Fan H."/>
            <person name="Baudouin L."/>
            <person name="Xia W."/>
            <person name="Bocs S."/>
            <person name="Xu J."/>
            <person name="Li Q."/>
            <person name="Guo A."/>
            <person name="Zhou L."/>
            <person name="Li J."/>
            <person name="Wu Y."/>
            <person name="Ma Z."/>
            <person name="Armero A."/>
            <person name="Issali A.E."/>
            <person name="Liu N."/>
            <person name="Peng M."/>
            <person name="Yang Y."/>
        </authorList>
    </citation>
    <scope>NUCLEOTIDE SEQUENCE</scope>
    <source>
        <tissue evidence="3">Spear leaf of Hainan Tall coconut</tissue>
    </source>
</reference>
<accession>A0A8K0I388</accession>
<name>A0A8K0I388_COCNU</name>
<keyword evidence="2" id="KW-1133">Transmembrane helix</keyword>
<comment type="caution">
    <text evidence="3">The sequence shown here is derived from an EMBL/GenBank/DDBJ whole genome shotgun (WGS) entry which is preliminary data.</text>
</comment>
<organism evidence="3 4">
    <name type="scientific">Cocos nucifera</name>
    <name type="common">Coconut palm</name>
    <dbReference type="NCBI Taxonomy" id="13894"/>
    <lineage>
        <taxon>Eukaryota</taxon>
        <taxon>Viridiplantae</taxon>
        <taxon>Streptophyta</taxon>
        <taxon>Embryophyta</taxon>
        <taxon>Tracheophyta</taxon>
        <taxon>Spermatophyta</taxon>
        <taxon>Magnoliopsida</taxon>
        <taxon>Liliopsida</taxon>
        <taxon>Arecaceae</taxon>
        <taxon>Arecoideae</taxon>
        <taxon>Cocoseae</taxon>
        <taxon>Attaleinae</taxon>
        <taxon>Cocos</taxon>
    </lineage>
</organism>
<keyword evidence="4" id="KW-1185">Reference proteome</keyword>
<dbReference type="InterPro" id="IPR004158">
    <property type="entry name" value="DUF247_pln"/>
</dbReference>
<protein>
    <submittedName>
        <fullName evidence="3">Uncharacterized protein</fullName>
    </submittedName>
</protein>
<dbReference type="PANTHER" id="PTHR31170">
    <property type="entry name" value="BNAC04G53230D PROTEIN"/>
    <property type="match status" value="1"/>
</dbReference>
<dbReference type="OrthoDB" id="781027at2759"/>
<dbReference type="PANTHER" id="PTHR31170:SF25">
    <property type="entry name" value="BNAA09G04570D PROTEIN"/>
    <property type="match status" value="1"/>
</dbReference>
<evidence type="ECO:0000313" key="3">
    <source>
        <dbReference type="EMBL" id="KAG1335010.1"/>
    </source>
</evidence>
<evidence type="ECO:0000313" key="4">
    <source>
        <dbReference type="Proteomes" id="UP000797356"/>
    </source>
</evidence>
<proteinExistence type="predicted"/>
<sequence>MAEPQASGLQQVRKSLAYQRMKEANRDVFEPKTIYFATYADPKESIDWLNCLPLKAAIVYHAITGKLVNRQTRPEAEKLLVAIAKECKSLIKREEAKRTSDDSSQVENIPPAETAAGNSDDLRAEDYAQEVDGVFLVVGFLSELKKVTEKWNREEADDHYLSTHSQEIVKDIIKIENQLFLKDIKDIVDNVEDVINANETVKDLLKVKYKLSFEKHDFHGIIGRFCWYYSPFHSTRAKALGTDVVEKEKLENLLQCLHFSLKRSKPNEEASEQVWRSPSARQLKRSGVRFEASPEATIDVEFSEPKLRMPALVYDFKLETVVGNLLAWECLPKEDQKPVTRYFQFMNELVCDLGDVRMMKKFGLIKGTWKNLQEVFDLVKRTDGPASYLSPYVALDKAVRKVWEYHDKQMKKFLKRHQPAAVLLLSSVAAASVIAAFIYKRKSRKG</sequence>
<keyword evidence="2" id="KW-0812">Transmembrane</keyword>
<evidence type="ECO:0000256" key="2">
    <source>
        <dbReference type="SAM" id="Phobius"/>
    </source>
</evidence>
<reference evidence="3" key="2">
    <citation type="submission" date="2019-07" db="EMBL/GenBank/DDBJ databases">
        <authorList>
            <person name="Yang Y."/>
            <person name="Bocs S."/>
            <person name="Baudouin L."/>
        </authorList>
    </citation>
    <scope>NUCLEOTIDE SEQUENCE</scope>
    <source>
        <tissue evidence="3">Spear leaf of Hainan Tall coconut</tissue>
    </source>
</reference>
<dbReference type="Proteomes" id="UP000797356">
    <property type="component" value="Chromosome 3"/>
</dbReference>
<feature type="region of interest" description="Disordered" evidence="1">
    <location>
        <begin position="94"/>
        <end position="121"/>
    </location>
</feature>
<feature type="transmembrane region" description="Helical" evidence="2">
    <location>
        <begin position="420"/>
        <end position="439"/>
    </location>
</feature>
<dbReference type="EMBL" id="CM017874">
    <property type="protein sequence ID" value="KAG1335010.1"/>
    <property type="molecule type" value="Genomic_DNA"/>
</dbReference>
<evidence type="ECO:0000256" key="1">
    <source>
        <dbReference type="SAM" id="MobiDB-lite"/>
    </source>
</evidence>
<keyword evidence="2" id="KW-0472">Membrane</keyword>